<dbReference type="SUPFAM" id="SSF53474">
    <property type="entry name" value="alpha/beta-Hydrolases"/>
    <property type="match status" value="1"/>
</dbReference>
<reference evidence="3 4" key="1">
    <citation type="submission" date="2024-02" db="EMBL/GenBank/DDBJ databases">
        <title>De novo assembly and annotation of 12 fungi associated with fruit tree decline syndrome in Ontario, Canada.</title>
        <authorList>
            <person name="Sulman M."/>
            <person name="Ellouze W."/>
            <person name="Ilyukhin E."/>
        </authorList>
    </citation>
    <scope>NUCLEOTIDE SEQUENCE [LARGE SCALE GENOMIC DNA]</scope>
    <source>
        <strain evidence="3 4">M169</strain>
    </source>
</reference>
<dbReference type="Gene3D" id="3.40.50.1820">
    <property type="entry name" value="alpha/beta hydrolase"/>
    <property type="match status" value="1"/>
</dbReference>
<name>A0ABR1P2A7_DIAER</name>
<feature type="compositionally biased region" description="Pro residues" evidence="1">
    <location>
        <begin position="64"/>
        <end position="75"/>
    </location>
</feature>
<proteinExistence type="predicted"/>
<keyword evidence="4" id="KW-1185">Reference proteome</keyword>
<dbReference type="InterPro" id="IPR046879">
    <property type="entry name" value="KANL3/Tex30_Abhydrolase"/>
</dbReference>
<dbReference type="Proteomes" id="UP001430848">
    <property type="component" value="Unassembled WGS sequence"/>
</dbReference>
<dbReference type="EMBL" id="JAKNSF020000055">
    <property type="protein sequence ID" value="KAK7724711.1"/>
    <property type="molecule type" value="Genomic_DNA"/>
</dbReference>
<protein>
    <recommendedName>
        <fullName evidence="2">KANL3/Tex30 alpha/beta hydrolase-like domain-containing protein</fullName>
    </recommendedName>
</protein>
<comment type="caution">
    <text evidence="3">The sequence shown here is derived from an EMBL/GenBank/DDBJ whole genome shotgun (WGS) entry which is preliminary data.</text>
</comment>
<accession>A0ABR1P2A7</accession>
<dbReference type="Pfam" id="PF20408">
    <property type="entry name" value="Abhydrolase_11"/>
    <property type="match status" value="1"/>
</dbReference>
<sequence>MAGIKGMNSFILAPDVIEDIGDDPIIPVETFEILDGCEDPERSYDVPTGQTFSNGVCLYYTPEEAPPPPPPPPKVPKGRGRKRQAEEEAQPPESHQGQKGHQGLGVLDVLPVSPQVIFTHGSGRDISQKGFVHFVRGLAREHAVLAFRRDRGVRGPRAEELFKRTAAFNYFFNDAYCSVRAMGGRSFGARAAARASVYSTNKNLILWSYPLIRDSDWRKDELIALSEDTRVLFIKGEKDWMGPGLLMDFVRKQMKAKTWMINVKDMEHNFTCKTELEEEKICNALGIIAGIWLKGDDMSDPDNPTPWDPADGTEMNIHYDASTQQAIWTGWTTRVEDTKKQGATVQLSAADDSKLNFQLQS</sequence>
<evidence type="ECO:0000259" key="2">
    <source>
        <dbReference type="Pfam" id="PF20408"/>
    </source>
</evidence>
<feature type="domain" description="KANL3/Tex30 alpha/beta hydrolase-like" evidence="2">
    <location>
        <begin position="115"/>
        <end position="276"/>
    </location>
</feature>
<gene>
    <name evidence="3" type="ORF">SLS63_008548</name>
</gene>
<dbReference type="InterPro" id="IPR029058">
    <property type="entry name" value="AB_hydrolase_fold"/>
</dbReference>
<evidence type="ECO:0000256" key="1">
    <source>
        <dbReference type="SAM" id="MobiDB-lite"/>
    </source>
</evidence>
<evidence type="ECO:0000313" key="3">
    <source>
        <dbReference type="EMBL" id="KAK7724711.1"/>
    </source>
</evidence>
<organism evidence="3 4">
    <name type="scientific">Diaporthe eres</name>
    <name type="common">Phomopsis oblonga</name>
    <dbReference type="NCBI Taxonomy" id="83184"/>
    <lineage>
        <taxon>Eukaryota</taxon>
        <taxon>Fungi</taxon>
        <taxon>Dikarya</taxon>
        <taxon>Ascomycota</taxon>
        <taxon>Pezizomycotina</taxon>
        <taxon>Sordariomycetes</taxon>
        <taxon>Sordariomycetidae</taxon>
        <taxon>Diaporthales</taxon>
        <taxon>Diaporthaceae</taxon>
        <taxon>Diaporthe</taxon>
        <taxon>Diaporthe eres species complex</taxon>
    </lineage>
</organism>
<feature type="region of interest" description="Disordered" evidence="1">
    <location>
        <begin position="58"/>
        <end position="101"/>
    </location>
</feature>
<evidence type="ECO:0000313" key="4">
    <source>
        <dbReference type="Proteomes" id="UP001430848"/>
    </source>
</evidence>